<dbReference type="eggNOG" id="ENOG5031T78">
    <property type="taxonomic scope" value="Bacteria"/>
</dbReference>
<dbReference type="KEGG" id="saq:Sare_3710"/>
<dbReference type="EMBL" id="CP000850">
    <property type="protein sequence ID" value="ABV99554.1"/>
    <property type="molecule type" value="Genomic_DNA"/>
</dbReference>
<accession>A8LZY9</accession>
<dbReference type="AlphaFoldDB" id="A8LZY9"/>
<name>A8LZY9_SALAI</name>
<dbReference type="KEGG" id="saq:Sare_3761"/>
<gene>
    <name evidence="1" type="ordered locus">Sare_3710</name>
    <name evidence="2" type="ordered locus">Sare_3761</name>
</gene>
<dbReference type="EMBL" id="CP000850">
    <property type="protein sequence ID" value="ABV99503.1"/>
    <property type="molecule type" value="Genomic_DNA"/>
</dbReference>
<proteinExistence type="predicted"/>
<evidence type="ECO:0000313" key="1">
    <source>
        <dbReference type="EMBL" id="ABV99503.1"/>
    </source>
</evidence>
<dbReference type="STRING" id="391037.Sare_3710"/>
<dbReference type="PATRIC" id="fig|391037.6.peg.3790"/>
<evidence type="ECO:0000313" key="2">
    <source>
        <dbReference type="EMBL" id="ABV99554.1"/>
    </source>
</evidence>
<sequence length="134" mass="14512">MARVHSKHTYASLAGNDLSQYLNDSDWTRSTDIRKLTTYGNNNEVYAGGLGDGSTDLSGTYDNTAVTGPRAVIEPLIGTNAVFVYRPEGTGTGLPERSVDVVVGEYKETHPVADYVMWTCKLQHSGDVTHSTQA</sequence>
<organism evidence="1">
    <name type="scientific">Salinispora arenicola (strain CNS-205)</name>
    <dbReference type="NCBI Taxonomy" id="391037"/>
    <lineage>
        <taxon>Bacteria</taxon>
        <taxon>Bacillati</taxon>
        <taxon>Actinomycetota</taxon>
        <taxon>Actinomycetes</taxon>
        <taxon>Micromonosporales</taxon>
        <taxon>Micromonosporaceae</taxon>
        <taxon>Salinispora</taxon>
    </lineage>
</organism>
<reference evidence="1" key="1">
    <citation type="submission" date="2007-10" db="EMBL/GenBank/DDBJ databases">
        <title>Complete sequence of Salinispora arenicola CNS-205.</title>
        <authorList>
            <consortium name="US DOE Joint Genome Institute"/>
            <person name="Copeland A."/>
            <person name="Lucas S."/>
            <person name="Lapidus A."/>
            <person name="Barry K."/>
            <person name="Glavina del Rio T."/>
            <person name="Dalin E."/>
            <person name="Tice H."/>
            <person name="Pitluck S."/>
            <person name="Foster B."/>
            <person name="Schmutz J."/>
            <person name="Larimer F."/>
            <person name="Land M."/>
            <person name="Hauser L."/>
            <person name="Kyrpides N."/>
            <person name="Ivanova N."/>
            <person name="Jensen P.R."/>
            <person name="Moore B.S."/>
            <person name="Penn K."/>
            <person name="Jenkins C."/>
            <person name="Udwary D."/>
            <person name="Xiang L."/>
            <person name="Gontang E."/>
            <person name="Richardson P."/>
        </authorList>
    </citation>
    <scope>NUCLEOTIDE SEQUENCE [LARGE SCALE GENOMIC DNA]</scope>
    <source>
        <strain evidence="1">CNS-205</strain>
    </source>
</reference>
<dbReference type="OrthoDB" id="3693473at2"/>
<protein>
    <submittedName>
        <fullName evidence="1">Uncharacterized protein</fullName>
    </submittedName>
</protein>
<dbReference type="HOGENOM" id="CLU_1894707_0_0_11"/>